<accession>A0A9N9TMZ9</accession>
<dbReference type="PANTHER" id="PTHR42643:SF30">
    <property type="entry name" value="IONOTROPIC RECEPTOR 40A-RELATED"/>
    <property type="match status" value="1"/>
</dbReference>
<evidence type="ECO:0000256" key="8">
    <source>
        <dbReference type="ARBA" id="ARBA00023170"/>
    </source>
</evidence>
<evidence type="ECO:0000256" key="7">
    <source>
        <dbReference type="ARBA" id="ARBA00023136"/>
    </source>
</evidence>
<dbReference type="SUPFAM" id="SSF53850">
    <property type="entry name" value="Periplasmic binding protein-like II"/>
    <property type="match status" value="1"/>
</dbReference>
<dbReference type="GO" id="GO:0015276">
    <property type="term" value="F:ligand-gated monoatomic ion channel activity"/>
    <property type="evidence" value="ECO:0007669"/>
    <property type="project" value="InterPro"/>
</dbReference>
<proteinExistence type="predicted"/>
<evidence type="ECO:0000259" key="12">
    <source>
        <dbReference type="Pfam" id="PF10613"/>
    </source>
</evidence>
<dbReference type="Proteomes" id="UP001153712">
    <property type="component" value="Chromosome 2"/>
</dbReference>
<reference evidence="13" key="1">
    <citation type="submission" date="2022-01" db="EMBL/GenBank/DDBJ databases">
        <authorList>
            <person name="King R."/>
        </authorList>
    </citation>
    <scope>NUCLEOTIDE SEQUENCE</scope>
</reference>
<evidence type="ECO:0000256" key="3">
    <source>
        <dbReference type="ARBA" id="ARBA00022475"/>
    </source>
</evidence>
<dbReference type="EMBL" id="OU900095">
    <property type="protein sequence ID" value="CAG9858743.1"/>
    <property type="molecule type" value="Genomic_DNA"/>
</dbReference>
<evidence type="ECO:0000313" key="13">
    <source>
        <dbReference type="EMBL" id="CAG9858743.1"/>
    </source>
</evidence>
<dbReference type="InterPro" id="IPR052192">
    <property type="entry name" value="Insect_Ionotropic_Sensory_Rcpt"/>
</dbReference>
<evidence type="ECO:0000256" key="1">
    <source>
        <dbReference type="ARBA" id="ARBA00004651"/>
    </source>
</evidence>
<organism evidence="13 14">
    <name type="scientific">Phyllotreta striolata</name>
    <name type="common">Striped flea beetle</name>
    <name type="synonym">Crioceris striolata</name>
    <dbReference type="NCBI Taxonomy" id="444603"/>
    <lineage>
        <taxon>Eukaryota</taxon>
        <taxon>Metazoa</taxon>
        <taxon>Ecdysozoa</taxon>
        <taxon>Arthropoda</taxon>
        <taxon>Hexapoda</taxon>
        <taxon>Insecta</taxon>
        <taxon>Pterygota</taxon>
        <taxon>Neoptera</taxon>
        <taxon>Endopterygota</taxon>
        <taxon>Coleoptera</taxon>
        <taxon>Polyphaga</taxon>
        <taxon>Cucujiformia</taxon>
        <taxon>Chrysomeloidea</taxon>
        <taxon>Chrysomelidae</taxon>
        <taxon>Galerucinae</taxon>
        <taxon>Alticini</taxon>
        <taxon>Phyllotreta</taxon>
    </lineage>
</organism>
<keyword evidence="2" id="KW-0813">Transport</keyword>
<evidence type="ECO:0000256" key="6">
    <source>
        <dbReference type="ARBA" id="ARBA00023065"/>
    </source>
</evidence>
<dbReference type="Pfam" id="PF10613">
    <property type="entry name" value="Lig_chan-Glu_bd"/>
    <property type="match status" value="1"/>
</dbReference>
<evidence type="ECO:0000313" key="14">
    <source>
        <dbReference type="Proteomes" id="UP001153712"/>
    </source>
</evidence>
<evidence type="ECO:0000256" key="4">
    <source>
        <dbReference type="ARBA" id="ARBA00022692"/>
    </source>
</evidence>
<keyword evidence="5" id="KW-1133">Transmembrane helix</keyword>
<sequence>MNLSLTRCILRATRQFHKFDDTVYIRPVTDESNPSVDELDVILLPALSRSNKTIRILTNSTHSRNAVEQKPGAILVHFLEKEDLNVQLALLKKKWMLNRHGKFLFISTTIFNDSFDIASYFFDILWKENILNFYILLARPDRDAAFSVFSWDPYANGKCGNPLDKTLYDCVSCTYGKTDKPVNWFTKKIHKNCPIHVKYINNPPYVMEMNSLQGLDVDILSIIGEKLKLNFTYEKVSATEVGSVSENNQFSGVFRELRNGSVDVIIGGYAKQLSYLKYFDFSQEYTGDALILCTPDVPLKTYDEGCNRKTEGRYMSQQPFQKVHG</sequence>
<evidence type="ECO:0000256" key="2">
    <source>
        <dbReference type="ARBA" id="ARBA00022448"/>
    </source>
</evidence>
<keyword evidence="4" id="KW-0812">Transmembrane</keyword>
<evidence type="ECO:0000256" key="9">
    <source>
        <dbReference type="ARBA" id="ARBA00023180"/>
    </source>
</evidence>
<keyword evidence="10" id="KW-1071">Ligand-gated ion channel</keyword>
<feature type="domain" description="Ionotropic glutamate receptor L-glutamate and glycine-binding" evidence="12">
    <location>
        <begin position="196"/>
        <end position="288"/>
    </location>
</feature>
<keyword evidence="3" id="KW-1003">Cell membrane</keyword>
<keyword evidence="7" id="KW-0472">Membrane</keyword>
<keyword evidence="9" id="KW-0325">Glycoprotein</keyword>
<protein>
    <recommendedName>
        <fullName evidence="12">Ionotropic glutamate receptor L-glutamate and glycine-binding domain-containing protein</fullName>
    </recommendedName>
</protein>
<dbReference type="Gene3D" id="3.40.190.10">
    <property type="entry name" value="Periplasmic binding protein-like II"/>
    <property type="match status" value="1"/>
</dbReference>
<comment type="subcellular location">
    <subcellularLocation>
        <location evidence="1">Cell membrane</location>
        <topology evidence="1">Multi-pass membrane protein</topology>
    </subcellularLocation>
</comment>
<dbReference type="AlphaFoldDB" id="A0A9N9TMZ9"/>
<dbReference type="OrthoDB" id="6506757at2759"/>
<dbReference type="PANTHER" id="PTHR42643">
    <property type="entry name" value="IONOTROPIC RECEPTOR 20A-RELATED"/>
    <property type="match status" value="1"/>
</dbReference>
<dbReference type="GO" id="GO:0005886">
    <property type="term" value="C:plasma membrane"/>
    <property type="evidence" value="ECO:0007669"/>
    <property type="project" value="UniProtKB-SubCell"/>
</dbReference>
<keyword evidence="6" id="KW-0406">Ion transport</keyword>
<name>A0A9N9TMZ9_PHYSR</name>
<keyword evidence="14" id="KW-1185">Reference proteome</keyword>
<evidence type="ECO:0000256" key="5">
    <source>
        <dbReference type="ARBA" id="ARBA00022989"/>
    </source>
</evidence>
<keyword evidence="8" id="KW-0675">Receptor</keyword>
<evidence type="ECO:0000256" key="11">
    <source>
        <dbReference type="ARBA" id="ARBA00023303"/>
    </source>
</evidence>
<evidence type="ECO:0000256" key="10">
    <source>
        <dbReference type="ARBA" id="ARBA00023286"/>
    </source>
</evidence>
<gene>
    <name evidence="13" type="ORF">PHYEVI_LOCUS5130</name>
</gene>
<keyword evidence="11" id="KW-0407">Ion channel</keyword>
<dbReference type="InterPro" id="IPR019594">
    <property type="entry name" value="Glu/Gly-bd"/>
</dbReference>